<reference evidence="1" key="1">
    <citation type="submission" date="2018-05" db="EMBL/GenBank/DDBJ databases">
        <authorList>
            <person name="Lanie J.A."/>
            <person name="Ng W.-L."/>
            <person name="Kazmierczak K.M."/>
            <person name="Andrzejewski T.M."/>
            <person name="Davidsen T.M."/>
            <person name="Wayne K.J."/>
            <person name="Tettelin H."/>
            <person name="Glass J.I."/>
            <person name="Rusch D."/>
            <person name="Podicherti R."/>
            <person name="Tsui H.-C.T."/>
            <person name="Winkler M.E."/>
        </authorList>
    </citation>
    <scope>NUCLEOTIDE SEQUENCE</scope>
</reference>
<evidence type="ECO:0000313" key="1">
    <source>
        <dbReference type="EMBL" id="SVA03621.1"/>
    </source>
</evidence>
<dbReference type="AlphaFoldDB" id="A0A381SJU9"/>
<dbReference type="EMBL" id="UINC01003130">
    <property type="protein sequence ID" value="SVA03621.1"/>
    <property type="molecule type" value="Genomic_DNA"/>
</dbReference>
<protein>
    <submittedName>
        <fullName evidence="1">Uncharacterized protein</fullName>
    </submittedName>
</protein>
<gene>
    <name evidence="1" type="ORF">METZ01_LOCUS56475</name>
</gene>
<organism evidence="1">
    <name type="scientific">marine metagenome</name>
    <dbReference type="NCBI Taxonomy" id="408172"/>
    <lineage>
        <taxon>unclassified sequences</taxon>
        <taxon>metagenomes</taxon>
        <taxon>ecological metagenomes</taxon>
    </lineage>
</organism>
<sequence length="65" mass="7106">MAAVNPNVSPNNLKESVPLPESMTILTPIKDKKSALKKEDLIFSLRKKKLIRVTKMGAVLAMSVA</sequence>
<proteinExistence type="predicted"/>
<accession>A0A381SJU9</accession>
<name>A0A381SJU9_9ZZZZ</name>